<organism evidence="1 2">
    <name type="scientific">Parelaphostrongylus tenuis</name>
    <name type="common">Meningeal worm</name>
    <dbReference type="NCBI Taxonomy" id="148309"/>
    <lineage>
        <taxon>Eukaryota</taxon>
        <taxon>Metazoa</taxon>
        <taxon>Ecdysozoa</taxon>
        <taxon>Nematoda</taxon>
        <taxon>Chromadorea</taxon>
        <taxon>Rhabditida</taxon>
        <taxon>Rhabditina</taxon>
        <taxon>Rhabditomorpha</taxon>
        <taxon>Strongyloidea</taxon>
        <taxon>Metastrongylidae</taxon>
        <taxon>Parelaphostrongylus</taxon>
    </lineage>
</organism>
<proteinExistence type="predicted"/>
<name>A0AAD5R5D0_PARTN</name>
<gene>
    <name evidence="1" type="ORF">KIN20_031610</name>
</gene>
<accession>A0AAD5R5D0</accession>
<comment type="caution">
    <text evidence="1">The sequence shown here is derived from an EMBL/GenBank/DDBJ whole genome shotgun (WGS) entry which is preliminary data.</text>
</comment>
<keyword evidence="2" id="KW-1185">Reference proteome</keyword>
<dbReference type="EMBL" id="JAHQIW010006713">
    <property type="protein sequence ID" value="KAJ1369985.1"/>
    <property type="molecule type" value="Genomic_DNA"/>
</dbReference>
<dbReference type="Proteomes" id="UP001196413">
    <property type="component" value="Unassembled WGS sequence"/>
</dbReference>
<evidence type="ECO:0000313" key="1">
    <source>
        <dbReference type="EMBL" id="KAJ1369985.1"/>
    </source>
</evidence>
<sequence>MGTVDDSNISRIRDMIVDICCDFMDVPYASMVFESWPKALEFYADMAVPDLFHSSLNDDFVLAHSEMLIAKDKQLTLHVDLLGSFRALAGFILINAGFLQSLARLIVSQPDSTSGLKATLFCPTSYEWPPR</sequence>
<protein>
    <submittedName>
        <fullName evidence="1">Uncharacterized protein</fullName>
    </submittedName>
</protein>
<evidence type="ECO:0000313" key="2">
    <source>
        <dbReference type="Proteomes" id="UP001196413"/>
    </source>
</evidence>
<reference evidence="1" key="1">
    <citation type="submission" date="2021-06" db="EMBL/GenBank/DDBJ databases">
        <title>Parelaphostrongylus tenuis whole genome reference sequence.</title>
        <authorList>
            <person name="Garwood T.J."/>
            <person name="Larsen P.A."/>
            <person name="Fountain-Jones N.M."/>
            <person name="Garbe J.R."/>
            <person name="Macchietto M.G."/>
            <person name="Kania S.A."/>
            <person name="Gerhold R.W."/>
            <person name="Richards J.E."/>
            <person name="Wolf T.M."/>
        </authorList>
    </citation>
    <scope>NUCLEOTIDE SEQUENCE</scope>
    <source>
        <strain evidence="1">MNPRO001-30</strain>
        <tissue evidence="1">Meninges</tissue>
    </source>
</reference>
<dbReference type="AlphaFoldDB" id="A0AAD5R5D0"/>